<feature type="transmembrane region" description="Helical" evidence="1">
    <location>
        <begin position="246"/>
        <end position="270"/>
    </location>
</feature>
<dbReference type="InterPro" id="IPR000620">
    <property type="entry name" value="EamA_dom"/>
</dbReference>
<dbReference type="Proteomes" id="UP000626210">
    <property type="component" value="Unassembled WGS sequence"/>
</dbReference>
<organism evidence="3 4">
    <name type="scientific">Pseudorhodoferax aquiterrae</name>
    <dbReference type="NCBI Taxonomy" id="747304"/>
    <lineage>
        <taxon>Bacteria</taxon>
        <taxon>Pseudomonadati</taxon>
        <taxon>Pseudomonadota</taxon>
        <taxon>Betaproteobacteria</taxon>
        <taxon>Burkholderiales</taxon>
        <taxon>Comamonadaceae</taxon>
    </lineage>
</organism>
<feature type="transmembrane region" description="Helical" evidence="1">
    <location>
        <begin position="49"/>
        <end position="76"/>
    </location>
</feature>
<sequence>MAACVLRYPRRPTMDIPTLPAWAWIPITLSAALAQTIRNAAQRSLVSQAGTLAATLARFLYGLPFALVFVAVAQQLSGRPVPAFHAGYFGWVAMGAVAQLLATACLLKAMQQRNFIVGVAFSKTEVLQVALFSTFFLHEVPTWLAALAMLAATLGVVLLSLPARAGAAGGVAAGGASQAVLYGIASGACFALSAVGFRGAALAMPDVAPWLLGGWGVLWAQLLQSLLLGGWLAARDPVALATTARVWRVSILAGAMGALASTGWFTAMAIQPAADVRTLGLVEVFFSLLVSRRIFREKLRAGERWGLALVLLGLVGICLQL</sequence>
<evidence type="ECO:0000256" key="1">
    <source>
        <dbReference type="SAM" id="Phobius"/>
    </source>
</evidence>
<proteinExistence type="predicted"/>
<dbReference type="EMBL" id="BMYK01000003">
    <property type="protein sequence ID" value="GHC76153.1"/>
    <property type="molecule type" value="Genomic_DNA"/>
</dbReference>
<keyword evidence="1" id="KW-0812">Transmembrane</keyword>
<comment type="caution">
    <text evidence="3">The sequence shown here is derived from an EMBL/GenBank/DDBJ whole genome shotgun (WGS) entry which is preliminary data.</text>
</comment>
<feature type="domain" description="EamA" evidence="2">
    <location>
        <begin position="24"/>
        <end position="160"/>
    </location>
</feature>
<reference evidence="4" key="1">
    <citation type="journal article" date="2019" name="Int. J. Syst. Evol. Microbiol.">
        <title>The Global Catalogue of Microorganisms (GCM) 10K type strain sequencing project: providing services to taxonomists for standard genome sequencing and annotation.</title>
        <authorList>
            <consortium name="The Broad Institute Genomics Platform"/>
            <consortium name="The Broad Institute Genome Sequencing Center for Infectious Disease"/>
            <person name="Wu L."/>
            <person name="Ma J."/>
        </authorList>
    </citation>
    <scope>NUCLEOTIDE SEQUENCE [LARGE SCALE GENOMIC DNA]</scope>
    <source>
        <strain evidence="4">KCTC 23314</strain>
    </source>
</reference>
<evidence type="ECO:0000313" key="4">
    <source>
        <dbReference type="Proteomes" id="UP000626210"/>
    </source>
</evidence>
<feature type="transmembrane region" description="Helical" evidence="1">
    <location>
        <begin position="179"/>
        <end position="200"/>
    </location>
</feature>
<dbReference type="SUPFAM" id="SSF103481">
    <property type="entry name" value="Multidrug resistance efflux transporter EmrE"/>
    <property type="match status" value="2"/>
</dbReference>
<feature type="transmembrane region" description="Helical" evidence="1">
    <location>
        <begin position="143"/>
        <end position="167"/>
    </location>
</feature>
<name>A0ABQ3FYA4_9BURK</name>
<evidence type="ECO:0000313" key="3">
    <source>
        <dbReference type="EMBL" id="GHC76153.1"/>
    </source>
</evidence>
<feature type="transmembrane region" description="Helical" evidence="1">
    <location>
        <begin position="114"/>
        <end position="137"/>
    </location>
</feature>
<keyword evidence="1" id="KW-0472">Membrane</keyword>
<protein>
    <submittedName>
        <fullName evidence="3">DMT transporter permease</fullName>
    </submittedName>
</protein>
<keyword evidence="1" id="KW-1133">Transmembrane helix</keyword>
<evidence type="ECO:0000259" key="2">
    <source>
        <dbReference type="Pfam" id="PF00892"/>
    </source>
</evidence>
<accession>A0ABQ3FYA4</accession>
<feature type="transmembrane region" description="Helical" evidence="1">
    <location>
        <begin position="212"/>
        <end position="234"/>
    </location>
</feature>
<gene>
    <name evidence="3" type="ORF">GCM10007320_15120</name>
</gene>
<keyword evidence="4" id="KW-1185">Reference proteome</keyword>
<dbReference type="InterPro" id="IPR037185">
    <property type="entry name" value="EmrE-like"/>
</dbReference>
<feature type="transmembrane region" description="Helical" evidence="1">
    <location>
        <begin position="88"/>
        <end position="107"/>
    </location>
</feature>
<feature type="transmembrane region" description="Helical" evidence="1">
    <location>
        <begin position="276"/>
        <end position="295"/>
    </location>
</feature>
<dbReference type="Pfam" id="PF00892">
    <property type="entry name" value="EamA"/>
    <property type="match status" value="1"/>
</dbReference>